<feature type="transmembrane region" description="Helical" evidence="10">
    <location>
        <begin position="12"/>
        <end position="33"/>
    </location>
</feature>
<reference evidence="11" key="1">
    <citation type="submission" date="2022-07" db="EMBL/GenBank/DDBJ databases">
        <title>Taxonomy of Aspergillus series Nigri: significant species reduction supported by multi-species coalescent approaches.</title>
        <authorList>
            <person name="Bian C."/>
            <person name="Kusuya Y."/>
            <person name="Sklenar F."/>
            <person name="D'hooge E."/>
            <person name="Yaguchi T."/>
            <person name="Takahashi H."/>
            <person name="Hubka V."/>
        </authorList>
    </citation>
    <scope>NUCLEOTIDE SEQUENCE</scope>
    <source>
        <strain evidence="11">CBS 733.88</strain>
    </source>
</reference>
<dbReference type="AlphaFoldDB" id="A0A9W5Z1U0"/>
<dbReference type="PROSITE" id="PS00086">
    <property type="entry name" value="CYTOCHROME_P450"/>
    <property type="match status" value="1"/>
</dbReference>
<evidence type="ECO:0000256" key="10">
    <source>
        <dbReference type="SAM" id="Phobius"/>
    </source>
</evidence>
<feature type="binding site" description="axial binding residue" evidence="8">
    <location>
        <position position="445"/>
    </location>
    <ligand>
        <name>heme</name>
        <dbReference type="ChEBI" id="CHEBI:30413"/>
    </ligand>
    <ligandPart>
        <name>Fe</name>
        <dbReference type="ChEBI" id="CHEBI:18248"/>
    </ligandPart>
</feature>
<keyword evidence="10" id="KW-1133">Transmembrane helix</keyword>
<evidence type="ECO:0000256" key="9">
    <source>
        <dbReference type="RuleBase" id="RU000461"/>
    </source>
</evidence>
<dbReference type="PANTHER" id="PTHR24305:SF157">
    <property type="entry name" value="N-ACETYLTRYPTOPHAN 6-HYDROXYLASE IVOC-RELATED"/>
    <property type="match status" value="1"/>
</dbReference>
<evidence type="ECO:0000256" key="3">
    <source>
        <dbReference type="ARBA" id="ARBA00022617"/>
    </source>
</evidence>
<dbReference type="InterPro" id="IPR036396">
    <property type="entry name" value="Cyt_P450_sf"/>
</dbReference>
<dbReference type="CDD" id="cd11062">
    <property type="entry name" value="CYP58-like"/>
    <property type="match status" value="1"/>
</dbReference>
<dbReference type="InterPro" id="IPR017972">
    <property type="entry name" value="Cyt_P450_CS"/>
</dbReference>
<evidence type="ECO:0000256" key="1">
    <source>
        <dbReference type="ARBA" id="ARBA00001971"/>
    </source>
</evidence>
<evidence type="ECO:0000256" key="4">
    <source>
        <dbReference type="ARBA" id="ARBA00022723"/>
    </source>
</evidence>
<dbReference type="Gene3D" id="1.10.630.10">
    <property type="entry name" value="Cytochrome P450"/>
    <property type="match status" value="1"/>
</dbReference>
<keyword evidence="6 8" id="KW-0408">Iron</keyword>
<dbReference type="PRINTS" id="PR00465">
    <property type="entry name" value="EP450IV"/>
</dbReference>
<dbReference type="InterPro" id="IPR050121">
    <property type="entry name" value="Cytochrome_P450_monoxygenase"/>
</dbReference>
<comment type="caution">
    <text evidence="11">The sequence shown here is derived from an EMBL/GenBank/DDBJ whole genome shotgun (WGS) entry which is preliminary data.</text>
</comment>
<evidence type="ECO:0000256" key="7">
    <source>
        <dbReference type="ARBA" id="ARBA00023033"/>
    </source>
</evidence>
<dbReference type="PANTHER" id="PTHR24305">
    <property type="entry name" value="CYTOCHROME P450"/>
    <property type="match status" value="1"/>
</dbReference>
<dbReference type="SUPFAM" id="SSF48264">
    <property type="entry name" value="Cytochrome P450"/>
    <property type="match status" value="1"/>
</dbReference>
<evidence type="ECO:0000256" key="6">
    <source>
        <dbReference type="ARBA" id="ARBA00023004"/>
    </source>
</evidence>
<dbReference type="GO" id="GO:0020037">
    <property type="term" value="F:heme binding"/>
    <property type="evidence" value="ECO:0007669"/>
    <property type="project" value="InterPro"/>
</dbReference>
<keyword evidence="10" id="KW-0472">Membrane</keyword>
<dbReference type="Proteomes" id="UP001143548">
    <property type="component" value="Unassembled WGS sequence"/>
</dbReference>
<keyword evidence="3 8" id="KW-0349">Heme</keyword>
<evidence type="ECO:0000256" key="8">
    <source>
        <dbReference type="PIRSR" id="PIRSR602403-1"/>
    </source>
</evidence>
<dbReference type="EMBL" id="BROQ01000151">
    <property type="protein sequence ID" value="GKZ26551.1"/>
    <property type="molecule type" value="Genomic_DNA"/>
</dbReference>
<keyword evidence="10" id="KW-0812">Transmembrane</keyword>
<protein>
    <recommendedName>
        <fullName evidence="13">Cytochrome P450</fullName>
    </recommendedName>
</protein>
<evidence type="ECO:0000313" key="12">
    <source>
        <dbReference type="Proteomes" id="UP001143548"/>
    </source>
</evidence>
<dbReference type="GO" id="GO:0016705">
    <property type="term" value="F:oxidoreductase activity, acting on paired donors, with incorporation or reduction of molecular oxygen"/>
    <property type="evidence" value="ECO:0007669"/>
    <property type="project" value="InterPro"/>
</dbReference>
<sequence>MALLSGLTWAEIAVYLTTSLVVYYTMLVAYRLWLSPLSRFPGSPLAKATYLYEFYYDWVKPGQFYRKIHEMHQRYGPIIQVSPDELHIMDPSYHKQLFVMGGARKTDLYPGSYRGTPYEEILKTHNVHRLVRAPIDKYFSRASMMAAEPQVVNCIKRFTSRLGEFKDTGEPVNLSYALLSLIVDLVSATMCEEPTQYLSHPEFNAAWFKAKFQGVITVPLLGMVPKPARSPLMRILRFLQKQASTKNEYGKHEKKSQYQQSFESVLRPAQTANFDKSDRAEATKRQFGDDIYDMGGQLIQEGGIYPITNCLQTIIVNLALDDKKQQTLQNEISDFLTQDQAPEVTWKELEKLPYLYACVKESLRLVAGIMKRVTRVFPENDFVVEGWTVPKGTPVGMSSYWMHMDPEVFPEPEKFKPERWLHAEESHDPRTTEYMVPFGRGSRDCLGKHLAWMALCHIVFELYRPGALKLELYDTDEGSVTMGRGYVFALPVKVSEGVRALVQSPS</sequence>
<keyword evidence="4 8" id="KW-0479">Metal-binding</keyword>
<comment type="similarity">
    <text evidence="2 9">Belongs to the cytochrome P450 family.</text>
</comment>
<accession>A0A9W5Z1U0</accession>
<dbReference type="InterPro" id="IPR001128">
    <property type="entry name" value="Cyt_P450"/>
</dbReference>
<keyword evidence="7 9" id="KW-0503">Monooxygenase</keyword>
<proteinExistence type="inferred from homology"/>
<comment type="cofactor">
    <cofactor evidence="1 8">
        <name>heme</name>
        <dbReference type="ChEBI" id="CHEBI:30413"/>
    </cofactor>
</comment>
<evidence type="ECO:0008006" key="13">
    <source>
        <dbReference type="Google" id="ProtNLM"/>
    </source>
</evidence>
<keyword evidence="5 9" id="KW-0560">Oxidoreductase</keyword>
<dbReference type="Pfam" id="PF00067">
    <property type="entry name" value="p450"/>
    <property type="match status" value="1"/>
</dbReference>
<name>A0A9W5Z1U0_9EURO</name>
<evidence type="ECO:0000256" key="5">
    <source>
        <dbReference type="ARBA" id="ARBA00023002"/>
    </source>
</evidence>
<dbReference type="InterPro" id="IPR002403">
    <property type="entry name" value="Cyt_P450_E_grp-IV"/>
</dbReference>
<gene>
    <name evidence="11" type="ORF">AbraCBS73388_002795</name>
</gene>
<dbReference type="GO" id="GO:0004497">
    <property type="term" value="F:monooxygenase activity"/>
    <property type="evidence" value="ECO:0007669"/>
    <property type="project" value="UniProtKB-KW"/>
</dbReference>
<evidence type="ECO:0000313" key="11">
    <source>
        <dbReference type="EMBL" id="GKZ26551.1"/>
    </source>
</evidence>
<organism evidence="11 12">
    <name type="scientific">Aspergillus brasiliensis</name>
    <dbReference type="NCBI Taxonomy" id="319629"/>
    <lineage>
        <taxon>Eukaryota</taxon>
        <taxon>Fungi</taxon>
        <taxon>Dikarya</taxon>
        <taxon>Ascomycota</taxon>
        <taxon>Pezizomycotina</taxon>
        <taxon>Eurotiomycetes</taxon>
        <taxon>Eurotiomycetidae</taxon>
        <taxon>Eurotiales</taxon>
        <taxon>Aspergillaceae</taxon>
        <taxon>Aspergillus</taxon>
        <taxon>Aspergillus subgen. Circumdati</taxon>
    </lineage>
</organism>
<dbReference type="GO" id="GO:0005506">
    <property type="term" value="F:iron ion binding"/>
    <property type="evidence" value="ECO:0007669"/>
    <property type="project" value="InterPro"/>
</dbReference>
<evidence type="ECO:0000256" key="2">
    <source>
        <dbReference type="ARBA" id="ARBA00010617"/>
    </source>
</evidence>